<dbReference type="SUPFAM" id="SSF55729">
    <property type="entry name" value="Acyl-CoA N-acyltransferases (Nat)"/>
    <property type="match status" value="1"/>
</dbReference>
<dbReference type="InterPro" id="IPR010167">
    <property type="entry name" value="NH2A_AcTrfase"/>
</dbReference>
<dbReference type="GO" id="GO:0006526">
    <property type="term" value="P:L-arginine biosynthetic process"/>
    <property type="evidence" value="ECO:0007669"/>
    <property type="project" value="InterPro"/>
</dbReference>
<gene>
    <name evidence="4" type="ORF">COX41_00650</name>
</gene>
<dbReference type="PROSITE" id="PS51186">
    <property type="entry name" value="GNAT"/>
    <property type="match status" value="1"/>
</dbReference>
<feature type="domain" description="N-acetyltransferase" evidence="3">
    <location>
        <begin position="1"/>
        <end position="138"/>
    </location>
</feature>
<dbReference type="GO" id="GO:0004042">
    <property type="term" value="F:L-glutamate N-acetyltransferase activity"/>
    <property type="evidence" value="ECO:0007669"/>
    <property type="project" value="InterPro"/>
</dbReference>
<organism evidence="4 5">
    <name type="scientific">Candidatus Sherwoodlollariibacterium unditelluris</name>
    <dbReference type="NCBI Taxonomy" id="1974757"/>
    <lineage>
        <taxon>Bacteria</taxon>
        <taxon>Pseudomonadati</taxon>
        <taxon>Candidatus Omnitrophota</taxon>
        <taxon>Candidatus Sherwoodlollariibacterium</taxon>
    </lineage>
</organism>
<comment type="caution">
    <text evidence="4">The sequence shown here is derived from an EMBL/GenBank/DDBJ whole genome shotgun (WGS) entry which is preliminary data.</text>
</comment>
<accession>A0A2G9YL29</accession>
<dbReference type="Gene3D" id="3.40.630.30">
    <property type="match status" value="1"/>
</dbReference>
<dbReference type="NCBIfam" id="NF005840">
    <property type="entry name" value="PRK07757.1"/>
    <property type="match status" value="1"/>
</dbReference>
<sequence length="149" mass="17079">MIRKAKIKDIKQIQELINTFAKQDVMLPRSLNELYENIRDFWVMEDKGKITACAALHIPWDDLAEIKSLAVAKNKQRKGIGKLLVDACIDEAKVLGAKKIFVLTYKPGYFKKFGFKRINHASLPHKIWAECINCCKFPNCQESALLKTL</sequence>
<dbReference type="InterPro" id="IPR016181">
    <property type="entry name" value="Acyl_CoA_acyltransferase"/>
</dbReference>
<name>A0A2G9YL29_9BACT</name>
<dbReference type="PANTHER" id="PTHR30602">
    <property type="entry name" value="AMINO-ACID ACETYLTRANSFERASE"/>
    <property type="match status" value="1"/>
</dbReference>
<reference evidence="4 5" key="1">
    <citation type="submission" date="2017-09" db="EMBL/GenBank/DDBJ databases">
        <title>Depth-based differentiation of microbial function through sediment-hosted aquifers and enrichment of novel symbionts in the deep terrestrial subsurface.</title>
        <authorList>
            <person name="Probst A.J."/>
            <person name="Ladd B."/>
            <person name="Jarett J.K."/>
            <person name="Geller-Mcgrath D.E."/>
            <person name="Sieber C.M."/>
            <person name="Emerson J.B."/>
            <person name="Anantharaman K."/>
            <person name="Thomas B.C."/>
            <person name="Malmstrom R."/>
            <person name="Stieglmeier M."/>
            <person name="Klingl A."/>
            <person name="Woyke T."/>
            <person name="Ryan C.M."/>
            <person name="Banfield J.F."/>
        </authorList>
    </citation>
    <scope>NUCLEOTIDE SEQUENCE [LARGE SCALE GENOMIC DNA]</scope>
    <source>
        <strain evidence="4">CG23_combo_of_CG06-09_8_20_14_all_41_10</strain>
    </source>
</reference>
<dbReference type="PANTHER" id="PTHR30602:SF12">
    <property type="entry name" value="AMINO-ACID ACETYLTRANSFERASE NAGS1, CHLOROPLASTIC-RELATED"/>
    <property type="match status" value="1"/>
</dbReference>
<evidence type="ECO:0000256" key="2">
    <source>
        <dbReference type="ARBA" id="ARBA00023315"/>
    </source>
</evidence>
<keyword evidence="1 4" id="KW-0808">Transferase</keyword>
<proteinExistence type="predicted"/>
<evidence type="ECO:0000313" key="5">
    <source>
        <dbReference type="Proteomes" id="UP000231292"/>
    </source>
</evidence>
<evidence type="ECO:0000259" key="3">
    <source>
        <dbReference type="PROSITE" id="PS51186"/>
    </source>
</evidence>
<dbReference type="Pfam" id="PF00583">
    <property type="entry name" value="Acetyltransf_1"/>
    <property type="match status" value="1"/>
</dbReference>
<dbReference type="AlphaFoldDB" id="A0A2G9YL29"/>
<dbReference type="CDD" id="cd04301">
    <property type="entry name" value="NAT_SF"/>
    <property type="match status" value="1"/>
</dbReference>
<evidence type="ECO:0000256" key="1">
    <source>
        <dbReference type="ARBA" id="ARBA00022679"/>
    </source>
</evidence>
<protein>
    <submittedName>
        <fullName evidence="4">GNAT family N-acetyltransferase</fullName>
    </submittedName>
</protein>
<dbReference type="InterPro" id="IPR000182">
    <property type="entry name" value="GNAT_dom"/>
</dbReference>
<dbReference type="GO" id="GO:0005737">
    <property type="term" value="C:cytoplasm"/>
    <property type="evidence" value="ECO:0007669"/>
    <property type="project" value="InterPro"/>
</dbReference>
<dbReference type="EMBL" id="PCRK01000010">
    <property type="protein sequence ID" value="PIP19852.1"/>
    <property type="molecule type" value="Genomic_DNA"/>
</dbReference>
<evidence type="ECO:0000313" key="4">
    <source>
        <dbReference type="EMBL" id="PIP19852.1"/>
    </source>
</evidence>
<dbReference type="Proteomes" id="UP000231292">
    <property type="component" value="Unassembled WGS sequence"/>
</dbReference>
<keyword evidence="2" id="KW-0012">Acyltransferase</keyword>